<dbReference type="Gene3D" id="1.20.144.10">
    <property type="entry name" value="Phosphatidic acid phosphatase type 2/haloperoxidase"/>
    <property type="match status" value="1"/>
</dbReference>
<dbReference type="SUPFAM" id="SSF48317">
    <property type="entry name" value="Acid phosphatase/Vanadium-dependent haloperoxidase"/>
    <property type="match status" value="1"/>
</dbReference>
<dbReference type="SMART" id="SM00014">
    <property type="entry name" value="acidPPc"/>
    <property type="match status" value="1"/>
</dbReference>
<evidence type="ECO:0000313" key="4">
    <source>
        <dbReference type="Proteomes" id="UP000178347"/>
    </source>
</evidence>
<dbReference type="InterPro" id="IPR036938">
    <property type="entry name" value="PAP2/HPO_sf"/>
</dbReference>
<dbReference type="STRING" id="1798692.A3G00_05005"/>
<reference evidence="3 4" key="1">
    <citation type="journal article" date="2016" name="Nat. Commun.">
        <title>Thousands of microbial genomes shed light on interconnected biogeochemical processes in an aquifer system.</title>
        <authorList>
            <person name="Anantharaman K."/>
            <person name="Brown C.T."/>
            <person name="Hug L.A."/>
            <person name="Sharon I."/>
            <person name="Castelle C.J."/>
            <person name="Probst A.J."/>
            <person name="Thomas B.C."/>
            <person name="Singh A."/>
            <person name="Wilkins M.J."/>
            <person name="Karaoz U."/>
            <person name="Brodie E.L."/>
            <person name="Williams K.H."/>
            <person name="Hubbard S.S."/>
            <person name="Banfield J.F."/>
        </authorList>
    </citation>
    <scope>NUCLEOTIDE SEQUENCE [LARGE SCALE GENOMIC DNA]</scope>
</reference>
<dbReference type="PANTHER" id="PTHR14969">
    <property type="entry name" value="SPHINGOSINE-1-PHOSPHATE PHOSPHOHYDROLASE"/>
    <property type="match status" value="1"/>
</dbReference>
<organism evidence="3 4">
    <name type="scientific">Candidatus Magasanikbacteria bacterium RIFCSPLOWO2_12_FULL_43_12</name>
    <dbReference type="NCBI Taxonomy" id="1798692"/>
    <lineage>
        <taxon>Bacteria</taxon>
        <taxon>Candidatus Magasanikiibacteriota</taxon>
    </lineage>
</organism>
<sequence>MPMVEIFFGVTLFGEVVTVGFFAFLISIFLWRKCLKQEIIAIWMVLIGSALTTYLIKIIIDRPRPIDAFVFEDTASFPSGHATVAGAFYGFLTYLLWRNFKNTKYRELVIIAGAILVFLIGFSRLYLGVHYLTDVLAGYLVGLLWFFVGIKIDRITRK</sequence>
<dbReference type="EMBL" id="MFQN01000028">
    <property type="protein sequence ID" value="OGH74100.1"/>
    <property type="molecule type" value="Genomic_DNA"/>
</dbReference>
<dbReference type="AlphaFoldDB" id="A0A1F6MRF3"/>
<feature type="transmembrane region" description="Helical" evidence="1">
    <location>
        <begin position="109"/>
        <end position="129"/>
    </location>
</feature>
<feature type="transmembrane region" description="Helical" evidence="1">
    <location>
        <begin position="40"/>
        <end position="60"/>
    </location>
</feature>
<keyword evidence="1" id="KW-1133">Transmembrane helix</keyword>
<feature type="transmembrane region" description="Helical" evidence="1">
    <location>
        <begin position="6"/>
        <end position="31"/>
    </location>
</feature>
<dbReference type="CDD" id="cd03392">
    <property type="entry name" value="PAP2_like_2"/>
    <property type="match status" value="1"/>
</dbReference>
<feature type="transmembrane region" description="Helical" evidence="1">
    <location>
        <begin position="80"/>
        <end position="97"/>
    </location>
</feature>
<accession>A0A1F6MRF3</accession>
<evidence type="ECO:0000256" key="1">
    <source>
        <dbReference type="SAM" id="Phobius"/>
    </source>
</evidence>
<keyword evidence="1" id="KW-0812">Transmembrane</keyword>
<keyword evidence="1" id="KW-0472">Membrane</keyword>
<comment type="caution">
    <text evidence="3">The sequence shown here is derived from an EMBL/GenBank/DDBJ whole genome shotgun (WGS) entry which is preliminary data.</text>
</comment>
<protein>
    <recommendedName>
        <fullName evidence="2">Phosphatidic acid phosphatase type 2/haloperoxidase domain-containing protein</fullName>
    </recommendedName>
</protein>
<feature type="domain" description="Phosphatidic acid phosphatase type 2/haloperoxidase" evidence="2">
    <location>
        <begin position="37"/>
        <end position="150"/>
    </location>
</feature>
<gene>
    <name evidence="3" type="ORF">A3G00_05005</name>
</gene>
<evidence type="ECO:0000259" key="2">
    <source>
        <dbReference type="SMART" id="SM00014"/>
    </source>
</evidence>
<dbReference type="Proteomes" id="UP000178347">
    <property type="component" value="Unassembled WGS sequence"/>
</dbReference>
<evidence type="ECO:0000313" key="3">
    <source>
        <dbReference type="EMBL" id="OGH74100.1"/>
    </source>
</evidence>
<dbReference type="PANTHER" id="PTHR14969:SF13">
    <property type="entry name" value="AT30094P"/>
    <property type="match status" value="1"/>
</dbReference>
<dbReference type="Pfam" id="PF01569">
    <property type="entry name" value="PAP2"/>
    <property type="match status" value="1"/>
</dbReference>
<feature type="transmembrane region" description="Helical" evidence="1">
    <location>
        <begin position="135"/>
        <end position="152"/>
    </location>
</feature>
<proteinExistence type="predicted"/>
<name>A0A1F6MRF3_9BACT</name>
<dbReference type="InterPro" id="IPR000326">
    <property type="entry name" value="PAP2/HPO"/>
</dbReference>